<reference evidence="1 2" key="1">
    <citation type="submission" date="2018-08" db="EMBL/GenBank/DDBJ databases">
        <title>Parvularcula sp. SM1705, isolated from surface water of the South Sea China.</title>
        <authorList>
            <person name="Sun L."/>
        </authorList>
    </citation>
    <scope>NUCLEOTIDE SEQUENCE [LARGE SCALE GENOMIC DNA]</scope>
    <source>
        <strain evidence="1 2">SM1705</strain>
    </source>
</reference>
<accession>A0A371RH95</accession>
<keyword evidence="2" id="KW-1185">Reference proteome</keyword>
<protein>
    <submittedName>
        <fullName evidence="1">DUF885 domain-containing protein</fullName>
    </submittedName>
</protein>
<dbReference type="PROSITE" id="PS51257">
    <property type="entry name" value="PROKAR_LIPOPROTEIN"/>
    <property type="match status" value="1"/>
</dbReference>
<dbReference type="OrthoDB" id="9763405at2"/>
<dbReference type="InParanoid" id="A0A371RH95"/>
<name>A0A371RH95_9PROT</name>
<dbReference type="PANTHER" id="PTHR33361">
    <property type="entry name" value="GLR0591 PROTEIN"/>
    <property type="match status" value="1"/>
</dbReference>
<comment type="caution">
    <text evidence="1">The sequence shown here is derived from an EMBL/GenBank/DDBJ whole genome shotgun (WGS) entry which is preliminary data.</text>
</comment>
<gene>
    <name evidence="1" type="ORF">DX908_05730</name>
</gene>
<dbReference type="PANTHER" id="PTHR33361:SF16">
    <property type="entry name" value="DUF885 DOMAIN-CONTAINING PROTEIN"/>
    <property type="match status" value="1"/>
</dbReference>
<organism evidence="1 2">
    <name type="scientific">Parvularcula marina</name>
    <dbReference type="NCBI Taxonomy" id="2292771"/>
    <lineage>
        <taxon>Bacteria</taxon>
        <taxon>Pseudomonadati</taxon>
        <taxon>Pseudomonadota</taxon>
        <taxon>Alphaproteobacteria</taxon>
        <taxon>Parvularculales</taxon>
        <taxon>Parvularculaceae</taxon>
        <taxon>Parvularcula</taxon>
    </lineage>
</organism>
<dbReference type="Proteomes" id="UP000264589">
    <property type="component" value="Unassembled WGS sequence"/>
</dbReference>
<evidence type="ECO:0000313" key="1">
    <source>
        <dbReference type="EMBL" id="RFB04823.1"/>
    </source>
</evidence>
<dbReference type="RefSeq" id="WP_116391456.1">
    <property type="nucleotide sequence ID" value="NZ_QUQO01000001.1"/>
</dbReference>
<dbReference type="InterPro" id="IPR010281">
    <property type="entry name" value="DUF885"/>
</dbReference>
<dbReference type="Pfam" id="PF05960">
    <property type="entry name" value="DUF885"/>
    <property type="match status" value="1"/>
</dbReference>
<dbReference type="AlphaFoldDB" id="A0A371RH95"/>
<evidence type="ECO:0000313" key="2">
    <source>
        <dbReference type="Proteomes" id="UP000264589"/>
    </source>
</evidence>
<sequence length="622" mass="69932">MRAFLLTLLGTTALVACSGDKTPAETGKTETSKEVSYTKAEIEAESARLNEWFEDRWLEQLEFSPITKASLGIKDEDYGKIDDVSEAAEDEQLEWRRQTVADLKANFDYNKLSPEAQTSYDIWIYELKRAEDALPFRRMGYVFSQMQGPQSSLPNVIINFHSVETEQDMADYVSRLSELGRALNQLIDRAELSAAEGIHPPSWAYEAVIEQSKALSSGAPFEGEGETPLYAAANQKLAGLLEAGVIDEAEAEEFRAAARTALLEDVKPAYDRLIAFAEGDLENSPEVATGFWQFENGREFYAERLAFATTTDLTADEVHEIGLSEVARIRAEMEAIKEQVGFEGTLQEFFAFVRDDEQFYFPNTDEGRQAYIDAADEHLAFINDKLPEYFGLLPKADLVVKRVEAFREQDGAAQHYYPGTPDGSRPGVYYAHLSDMSSMPIPQLEVIAYHEGNPGHHMQISIAQELTSVPTFRTQSFFNAYAEGWALYSELLAKEMGAYEDPYSDFGRLTTEIWRAIRLVVDTGVHHKEWTEEEAIAYFRDNSPAATQQIVSEVRRYIVWPGQATSYKIGMLKILEIRAKAEAELGDDFDIKGFHDTVLGGGGLPMNLLEKRVDQWIESQKG</sequence>
<proteinExistence type="predicted"/>
<dbReference type="EMBL" id="QUQO01000001">
    <property type="protein sequence ID" value="RFB04823.1"/>
    <property type="molecule type" value="Genomic_DNA"/>
</dbReference>